<organism evidence="9 10">
    <name type="scientific">Entamoeba invadens IP1</name>
    <dbReference type="NCBI Taxonomy" id="370355"/>
    <lineage>
        <taxon>Eukaryota</taxon>
        <taxon>Amoebozoa</taxon>
        <taxon>Evosea</taxon>
        <taxon>Archamoebae</taxon>
        <taxon>Mastigamoebida</taxon>
        <taxon>Entamoebidae</taxon>
        <taxon>Entamoeba</taxon>
    </lineage>
</organism>
<evidence type="ECO:0000256" key="3">
    <source>
        <dbReference type="ARBA" id="ARBA00023125"/>
    </source>
</evidence>
<accession>A0A0A1U2P0</accession>
<feature type="region of interest" description="Disordered" evidence="7">
    <location>
        <begin position="1"/>
        <end position="24"/>
    </location>
</feature>
<dbReference type="EMBL" id="KB206890">
    <property type="protein sequence ID" value="ELP86923.1"/>
    <property type="molecule type" value="Genomic_DNA"/>
</dbReference>
<proteinExistence type="inferred from homology"/>
<keyword evidence="4" id="KW-0804">Transcription</keyword>
<evidence type="ECO:0000256" key="2">
    <source>
        <dbReference type="ARBA" id="ARBA00023015"/>
    </source>
</evidence>
<evidence type="ECO:0000256" key="7">
    <source>
        <dbReference type="SAM" id="MobiDB-lite"/>
    </source>
</evidence>
<reference evidence="9 10" key="1">
    <citation type="submission" date="2012-10" db="EMBL/GenBank/DDBJ databases">
        <authorList>
            <person name="Zafar N."/>
            <person name="Inman J."/>
            <person name="Hall N."/>
            <person name="Lorenzi H."/>
            <person name="Caler E."/>
        </authorList>
    </citation>
    <scope>NUCLEOTIDE SEQUENCE [LARGE SCALE GENOMIC DNA]</scope>
    <source>
        <strain evidence="9 10">IP1</strain>
    </source>
</reference>
<sequence>MEREFNDDEMDGQQFDDQFEKDERENTRGTIVSFVSILYQMVDLKDNDRYIRWSSKDSGHSFEIVDPVAFSKEILPKYYKHTNFCGFTRQLTLYGFKKVCINNAFQSNNYKQTEDEYRFQHESFVQGHMELLKNIQRKKPASQRKKQNNTTVLYQQLLTQLVQLQKQNIDTLTQINTLKEMLYQLKLREDSLELKMQRLQETFMPNPASFAFGFNMMGNDMPQFNVPQSMNDDQTQQTAQADAQNQNTTSTNQTHDTQPPSFGGWGDQASQLQWKF</sequence>
<dbReference type="KEGG" id="eiv:EIN_315020"/>
<evidence type="ECO:0000313" key="9">
    <source>
        <dbReference type="EMBL" id="ELP86923.1"/>
    </source>
</evidence>
<dbReference type="GO" id="GO:0003700">
    <property type="term" value="F:DNA-binding transcription factor activity"/>
    <property type="evidence" value="ECO:0007669"/>
    <property type="project" value="InterPro"/>
</dbReference>
<feature type="compositionally biased region" description="Low complexity" evidence="7">
    <location>
        <begin position="231"/>
        <end position="258"/>
    </location>
</feature>
<dbReference type="Proteomes" id="UP000014680">
    <property type="component" value="Unassembled WGS sequence"/>
</dbReference>
<feature type="region of interest" description="Disordered" evidence="7">
    <location>
        <begin position="222"/>
        <end position="266"/>
    </location>
</feature>
<dbReference type="Pfam" id="PF00447">
    <property type="entry name" value="HSF_DNA-bind"/>
    <property type="match status" value="1"/>
</dbReference>
<dbReference type="AlphaFoldDB" id="A0A0A1U2P0"/>
<evidence type="ECO:0000259" key="8">
    <source>
        <dbReference type="SMART" id="SM00415"/>
    </source>
</evidence>
<dbReference type="GO" id="GO:0005634">
    <property type="term" value="C:nucleus"/>
    <property type="evidence" value="ECO:0007669"/>
    <property type="project" value="UniProtKB-SubCell"/>
</dbReference>
<evidence type="ECO:0000256" key="4">
    <source>
        <dbReference type="ARBA" id="ARBA00023163"/>
    </source>
</evidence>
<keyword evidence="10" id="KW-1185">Reference proteome</keyword>
<evidence type="ECO:0000313" key="10">
    <source>
        <dbReference type="Proteomes" id="UP000014680"/>
    </source>
</evidence>
<dbReference type="VEuPathDB" id="AmoebaDB:EIN_315020"/>
<feature type="compositionally biased region" description="Acidic residues" evidence="7">
    <location>
        <begin position="1"/>
        <end position="11"/>
    </location>
</feature>
<comment type="subcellular location">
    <subcellularLocation>
        <location evidence="1">Nucleus</location>
    </subcellularLocation>
</comment>
<dbReference type="InterPro" id="IPR036388">
    <property type="entry name" value="WH-like_DNA-bd_sf"/>
</dbReference>
<keyword evidence="2" id="KW-0805">Transcription regulation</keyword>
<dbReference type="OMA" id="HQFNDIC"/>
<name>A0A0A1U2P0_ENTIV</name>
<dbReference type="RefSeq" id="XP_004253694.1">
    <property type="nucleotide sequence ID" value="XM_004253646.1"/>
</dbReference>
<comment type="similarity">
    <text evidence="6">Belongs to the HSF family.</text>
</comment>
<protein>
    <submittedName>
        <fullName evidence="9">Heat stress transcription factor A-6B, putative</fullName>
    </submittedName>
</protein>
<dbReference type="GO" id="GO:0043565">
    <property type="term" value="F:sequence-specific DNA binding"/>
    <property type="evidence" value="ECO:0007669"/>
    <property type="project" value="InterPro"/>
</dbReference>
<dbReference type="Gene3D" id="1.10.10.10">
    <property type="entry name" value="Winged helix-like DNA-binding domain superfamily/Winged helix DNA-binding domain"/>
    <property type="match status" value="1"/>
</dbReference>
<dbReference type="PANTHER" id="PTHR10015">
    <property type="entry name" value="HEAT SHOCK TRANSCRIPTION FACTOR"/>
    <property type="match status" value="1"/>
</dbReference>
<gene>
    <name evidence="9" type="ORF">EIN_315020</name>
</gene>
<dbReference type="InterPro" id="IPR000232">
    <property type="entry name" value="HSF_DNA-bd"/>
</dbReference>
<evidence type="ECO:0000256" key="6">
    <source>
        <dbReference type="RuleBase" id="RU004020"/>
    </source>
</evidence>
<dbReference type="FunFam" id="1.10.10.10:FF:000027">
    <property type="entry name" value="Heat shock transcription factor 1"/>
    <property type="match status" value="1"/>
</dbReference>
<keyword evidence="5" id="KW-0539">Nucleus</keyword>
<keyword evidence="3" id="KW-0238">DNA-binding</keyword>
<feature type="domain" description="HSF-type DNA-binding" evidence="8">
    <location>
        <begin position="30"/>
        <end position="138"/>
    </location>
</feature>
<dbReference type="InterPro" id="IPR036390">
    <property type="entry name" value="WH_DNA-bd_sf"/>
</dbReference>
<evidence type="ECO:0000256" key="5">
    <source>
        <dbReference type="ARBA" id="ARBA00023242"/>
    </source>
</evidence>
<dbReference type="PANTHER" id="PTHR10015:SF427">
    <property type="entry name" value="HEAT SHOCK FACTOR PROTEIN"/>
    <property type="match status" value="1"/>
</dbReference>
<dbReference type="PRINTS" id="PR00056">
    <property type="entry name" value="HSFDOMAIN"/>
</dbReference>
<evidence type="ECO:0000256" key="1">
    <source>
        <dbReference type="ARBA" id="ARBA00004123"/>
    </source>
</evidence>
<dbReference type="GeneID" id="14886026"/>
<dbReference type="OrthoDB" id="60033at2759"/>
<dbReference type="SMART" id="SM00415">
    <property type="entry name" value="HSF"/>
    <property type="match status" value="1"/>
</dbReference>
<dbReference type="SUPFAM" id="SSF46785">
    <property type="entry name" value="Winged helix' DNA-binding domain"/>
    <property type="match status" value="1"/>
</dbReference>